<comment type="subcellular location">
    <subcellularLocation>
        <location evidence="1">Membrane</location>
        <topology evidence="1">Multi-pass membrane protein</topology>
    </subcellularLocation>
</comment>
<dbReference type="GO" id="GO:0016020">
    <property type="term" value="C:membrane"/>
    <property type="evidence" value="ECO:0007669"/>
    <property type="project" value="UniProtKB-SubCell"/>
</dbReference>
<name>A0A4S8PRY2_9HYPH</name>
<evidence type="ECO:0000256" key="1">
    <source>
        <dbReference type="ARBA" id="ARBA00004141"/>
    </source>
</evidence>
<keyword evidence="4 6" id="KW-1133">Transmembrane helix</keyword>
<dbReference type="Pfam" id="PF01594">
    <property type="entry name" value="AI-2E_transport"/>
    <property type="match status" value="1"/>
</dbReference>
<dbReference type="PANTHER" id="PTHR21716">
    <property type="entry name" value="TRANSMEMBRANE PROTEIN"/>
    <property type="match status" value="1"/>
</dbReference>
<reference evidence="7 8" key="1">
    <citation type="submission" date="2019-04" db="EMBL/GenBank/DDBJ databases">
        <title>genome sequence of strain W3.</title>
        <authorList>
            <person name="Gao J."/>
            <person name="Sun J."/>
        </authorList>
    </citation>
    <scope>NUCLEOTIDE SEQUENCE [LARGE SCALE GENOMIC DNA]</scope>
    <source>
        <strain evidence="7 8">W3</strain>
    </source>
</reference>
<dbReference type="EMBL" id="STGU01000009">
    <property type="protein sequence ID" value="THV34008.1"/>
    <property type="molecule type" value="Genomic_DNA"/>
</dbReference>
<feature type="transmembrane region" description="Helical" evidence="6">
    <location>
        <begin position="284"/>
        <end position="302"/>
    </location>
</feature>
<evidence type="ECO:0000313" key="7">
    <source>
        <dbReference type="EMBL" id="THV34008.1"/>
    </source>
</evidence>
<evidence type="ECO:0000256" key="5">
    <source>
        <dbReference type="ARBA" id="ARBA00023136"/>
    </source>
</evidence>
<evidence type="ECO:0000256" key="4">
    <source>
        <dbReference type="ARBA" id="ARBA00022989"/>
    </source>
</evidence>
<feature type="transmembrane region" description="Helical" evidence="6">
    <location>
        <begin position="150"/>
        <end position="176"/>
    </location>
</feature>
<sequence length="358" mass="39062">MNMQVNHRHTPSRKVRFKKTGLDYVVSWSVIGLFLIFALIALHLASFILIPLTMAVVVGLILGIAADRLGKLGVPPTLTAIILSGLFLVVLLVLISIVWTPIAMLIENGPDMVNQVIAYLEQIPWMERPLAILSRGPDSLETMMENSGTILSTIAAGVTPALLQVFIFIAGLLLFLSCRLALRRELIRAFADRARRLKAIRLLNEVEEALGYYFATAVIVYGLFGVAAGIVAWLGGLGTPALWGVAAFLLSFIPFLGIAMVTIAMVIGGLLVHESLFWGLMPAFIFFVLDGFLENLLIPAVMGKRLQMNAFMLFGAIVFWTWLWGAVGAMLAVPLTLICMTLYAGIMPQTKIQPNLPG</sequence>
<protein>
    <submittedName>
        <fullName evidence="7">AI-2E family transporter</fullName>
    </submittedName>
</protein>
<dbReference type="Proteomes" id="UP000307378">
    <property type="component" value="Unassembled WGS sequence"/>
</dbReference>
<keyword evidence="3 6" id="KW-0812">Transmembrane</keyword>
<dbReference type="GO" id="GO:0055085">
    <property type="term" value="P:transmembrane transport"/>
    <property type="evidence" value="ECO:0007669"/>
    <property type="project" value="TreeGrafter"/>
</dbReference>
<evidence type="ECO:0000256" key="2">
    <source>
        <dbReference type="ARBA" id="ARBA00009773"/>
    </source>
</evidence>
<proteinExistence type="inferred from homology"/>
<feature type="transmembrane region" description="Helical" evidence="6">
    <location>
        <begin position="322"/>
        <end position="346"/>
    </location>
</feature>
<evidence type="ECO:0000313" key="8">
    <source>
        <dbReference type="Proteomes" id="UP000307378"/>
    </source>
</evidence>
<comment type="similarity">
    <text evidence="2">Belongs to the autoinducer-2 exporter (AI-2E) (TC 2.A.86) family.</text>
</comment>
<evidence type="ECO:0000256" key="3">
    <source>
        <dbReference type="ARBA" id="ARBA00022692"/>
    </source>
</evidence>
<feature type="transmembrane region" description="Helical" evidence="6">
    <location>
        <begin position="21"/>
        <end position="42"/>
    </location>
</feature>
<feature type="transmembrane region" description="Helical" evidence="6">
    <location>
        <begin position="48"/>
        <end position="66"/>
    </location>
</feature>
<feature type="transmembrane region" description="Helical" evidence="6">
    <location>
        <begin position="210"/>
        <end position="235"/>
    </location>
</feature>
<organism evidence="7 8">
    <name type="scientific">Rhizobium rosettiformans W3</name>
    <dbReference type="NCBI Taxonomy" id="538378"/>
    <lineage>
        <taxon>Bacteria</taxon>
        <taxon>Pseudomonadati</taxon>
        <taxon>Pseudomonadota</taxon>
        <taxon>Alphaproteobacteria</taxon>
        <taxon>Hyphomicrobiales</taxon>
        <taxon>Rhizobiaceae</taxon>
        <taxon>Rhizobium/Agrobacterium group</taxon>
        <taxon>Rhizobium</taxon>
    </lineage>
</organism>
<comment type="caution">
    <text evidence="7">The sequence shown here is derived from an EMBL/GenBank/DDBJ whole genome shotgun (WGS) entry which is preliminary data.</text>
</comment>
<feature type="transmembrane region" description="Helical" evidence="6">
    <location>
        <begin position="78"/>
        <end position="102"/>
    </location>
</feature>
<feature type="transmembrane region" description="Helical" evidence="6">
    <location>
        <begin position="241"/>
        <end position="272"/>
    </location>
</feature>
<keyword evidence="5 6" id="KW-0472">Membrane</keyword>
<dbReference type="InterPro" id="IPR002549">
    <property type="entry name" value="AI-2E-like"/>
</dbReference>
<gene>
    <name evidence="7" type="ORF">FAA86_16245</name>
</gene>
<accession>A0A4S8PRY2</accession>
<dbReference type="PANTHER" id="PTHR21716:SF16">
    <property type="entry name" value="BLL1467 PROTEIN"/>
    <property type="match status" value="1"/>
</dbReference>
<dbReference type="AlphaFoldDB" id="A0A4S8PRY2"/>
<evidence type="ECO:0000256" key="6">
    <source>
        <dbReference type="SAM" id="Phobius"/>
    </source>
</evidence>